<evidence type="ECO:0000313" key="1">
    <source>
        <dbReference type="EMBL" id="QJA89071.1"/>
    </source>
</evidence>
<name>A0A6M3L6D3_9ZZZZ</name>
<accession>A0A6M3L6D3</accession>
<gene>
    <name evidence="1" type="ORF">MM415B02612_0008</name>
</gene>
<dbReference type="EMBL" id="MT142821">
    <property type="protein sequence ID" value="QJA89071.1"/>
    <property type="molecule type" value="Genomic_DNA"/>
</dbReference>
<protein>
    <submittedName>
        <fullName evidence="1">Uncharacterized protein</fullName>
    </submittedName>
</protein>
<reference evidence="1" key="1">
    <citation type="submission" date="2020-03" db="EMBL/GenBank/DDBJ databases">
        <title>The deep terrestrial virosphere.</title>
        <authorList>
            <person name="Holmfeldt K."/>
            <person name="Nilsson E."/>
            <person name="Simone D."/>
            <person name="Lopez-Fernandez M."/>
            <person name="Wu X."/>
            <person name="de Brujin I."/>
            <person name="Lundin D."/>
            <person name="Andersson A."/>
            <person name="Bertilsson S."/>
            <person name="Dopson M."/>
        </authorList>
    </citation>
    <scope>NUCLEOTIDE SEQUENCE</scope>
    <source>
        <strain evidence="1">MM415B02612</strain>
    </source>
</reference>
<organism evidence="1">
    <name type="scientific">viral metagenome</name>
    <dbReference type="NCBI Taxonomy" id="1070528"/>
    <lineage>
        <taxon>unclassified sequences</taxon>
        <taxon>metagenomes</taxon>
        <taxon>organismal metagenomes</taxon>
    </lineage>
</organism>
<sequence length="72" mass="8451">MTTLNELVGLEKAHWELHLKAAQKDLGVTTEIRDFLSSKMELPKLEHLSFIHWWLEKPETRIDLEKVELING</sequence>
<proteinExistence type="predicted"/>
<dbReference type="AlphaFoldDB" id="A0A6M3L6D3"/>